<accession>A0A0A9A2H7</accession>
<feature type="transmembrane region" description="Helical" evidence="1">
    <location>
        <begin position="12"/>
        <end position="33"/>
    </location>
</feature>
<keyword evidence="1" id="KW-1133">Transmembrane helix</keyword>
<dbReference type="AlphaFoldDB" id="A0A0A9A2H7"/>
<keyword evidence="1" id="KW-0472">Membrane</keyword>
<protein>
    <submittedName>
        <fullName evidence="2">CPSF100 (CLEAVAGE AND POLYADENYLATION SPECIFICITY FACTOR 100)</fullName>
    </submittedName>
</protein>
<reference evidence="2" key="2">
    <citation type="journal article" date="2015" name="Data Brief">
        <title>Shoot transcriptome of the giant reed, Arundo donax.</title>
        <authorList>
            <person name="Barrero R.A."/>
            <person name="Guerrero F.D."/>
            <person name="Moolhuijzen P."/>
            <person name="Goolsby J.A."/>
            <person name="Tidwell J."/>
            <person name="Bellgard S.E."/>
            <person name="Bellgard M.I."/>
        </authorList>
    </citation>
    <scope>NUCLEOTIDE SEQUENCE</scope>
    <source>
        <tissue evidence="2">Shoot tissue taken approximately 20 cm above the soil surface</tissue>
    </source>
</reference>
<proteinExistence type="predicted"/>
<name>A0A0A9A2H7_ARUDO</name>
<keyword evidence="1" id="KW-0812">Transmembrane</keyword>
<evidence type="ECO:0000313" key="2">
    <source>
        <dbReference type="EMBL" id="JAD44113.1"/>
    </source>
</evidence>
<organism evidence="2">
    <name type="scientific">Arundo donax</name>
    <name type="common">Giant reed</name>
    <name type="synonym">Donax arundinaceus</name>
    <dbReference type="NCBI Taxonomy" id="35708"/>
    <lineage>
        <taxon>Eukaryota</taxon>
        <taxon>Viridiplantae</taxon>
        <taxon>Streptophyta</taxon>
        <taxon>Embryophyta</taxon>
        <taxon>Tracheophyta</taxon>
        <taxon>Spermatophyta</taxon>
        <taxon>Magnoliopsida</taxon>
        <taxon>Liliopsida</taxon>
        <taxon>Poales</taxon>
        <taxon>Poaceae</taxon>
        <taxon>PACMAD clade</taxon>
        <taxon>Arundinoideae</taxon>
        <taxon>Arundineae</taxon>
        <taxon>Arundo</taxon>
    </lineage>
</organism>
<dbReference type="EMBL" id="GBRH01253782">
    <property type="protein sequence ID" value="JAD44113.1"/>
    <property type="molecule type" value="Transcribed_RNA"/>
</dbReference>
<evidence type="ECO:0000256" key="1">
    <source>
        <dbReference type="SAM" id="Phobius"/>
    </source>
</evidence>
<sequence length="35" mass="4255">MRSLQFFLFDEASLQHFFLSNPFLFLFVSFHLITN</sequence>
<reference evidence="2" key="1">
    <citation type="submission" date="2014-09" db="EMBL/GenBank/DDBJ databases">
        <authorList>
            <person name="Magalhaes I.L.F."/>
            <person name="Oliveira U."/>
            <person name="Santos F.R."/>
            <person name="Vidigal T.H.D.A."/>
            <person name="Brescovit A.D."/>
            <person name="Santos A.J."/>
        </authorList>
    </citation>
    <scope>NUCLEOTIDE SEQUENCE</scope>
    <source>
        <tissue evidence="2">Shoot tissue taken approximately 20 cm above the soil surface</tissue>
    </source>
</reference>